<name>A0A657LX34_9HYPH</name>
<evidence type="ECO:0000313" key="3">
    <source>
        <dbReference type="Proteomes" id="UP000182661"/>
    </source>
</evidence>
<dbReference type="InterPro" id="IPR024467">
    <property type="entry name" value="Xre/MbcA/ParS-like_toxin-bd"/>
</dbReference>
<dbReference type="RefSeq" id="WP_071831381.1">
    <property type="nucleotide sequence ID" value="NZ_LSRP01000024.1"/>
</dbReference>
<protein>
    <submittedName>
        <fullName evidence="2">Toxin-antitoxin system, antitoxin component</fullName>
    </submittedName>
</protein>
<feature type="domain" description="Antitoxin Xre/MbcA/ParS-like toxin-binding" evidence="1">
    <location>
        <begin position="85"/>
        <end position="134"/>
    </location>
</feature>
<comment type="caution">
    <text evidence="2">The sequence shown here is derived from an EMBL/GenBank/DDBJ whole genome shotgun (WGS) entry which is preliminary data.</text>
</comment>
<gene>
    <name evidence="2" type="ORF">AX760_10345</name>
</gene>
<dbReference type="AlphaFoldDB" id="A0A657LX34"/>
<dbReference type="InterPro" id="IPR011979">
    <property type="entry name" value="Antitox_Xre"/>
</dbReference>
<dbReference type="EMBL" id="LSRP01000024">
    <property type="protein sequence ID" value="OJG00558.1"/>
    <property type="molecule type" value="Genomic_DNA"/>
</dbReference>
<dbReference type="Proteomes" id="UP000182661">
    <property type="component" value="Unassembled WGS sequence"/>
</dbReference>
<evidence type="ECO:0000313" key="2">
    <source>
        <dbReference type="EMBL" id="OJG00558.1"/>
    </source>
</evidence>
<organism evidence="2 3">
    <name type="scientific">Pararhizobium antarcticum</name>
    <dbReference type="NCBI Taxonomy" id="1798805"/>
    <lineage>
        <taxon>Bacteria</taxon>
        <taxon>Pseudomonadati</taxon>
        <taxon>Pseudomonadota</taxon>
        <taxon>Alphaproteobacteria</taxon>
        <taxon>Hyphomicrobiales</taxon>
        <taxon>Rhizobiaceae</taxon>
        <taxon>Rhizobium/Agrobacterium group</taxon>
        <taxon>Pararhizobium</taxon>
    </lineage>
</organism>
<keyword evidence="3" id="KW-1185">Reference proteome</keyword>
<accession>A0A657LX34</accession>
<dbReference type="Pfam" id="PF09722">
    <property type="entry name" value="Xre_MbcA_ParS_C"/>
    <property type="match status" value="1"/>
</dbReference>
<dbReference type="OrthoDB" id="5918037at2"/>
<sequence length="137" mass="15745">MDAQRQEIIDSTDIRERLDIASKGLMKHFDGWTVSSLTALGFTMDELYRFVAPRRTLARRIAKGERLTVAENDSAIRLMRVVEMADRVFENPEKARRWLRKPNRGLDGIVPLDLLESETGARLVEDVLHRIDHGIFA</sequence>
<proteinExistence type="predicted"/>
<evidence type="ECO:0000259" key="1">
    <source>
        <dbReference type="Pfam" id="PF09722"/>
    </source>
</evidence>
<dbReference type="NCBIfam" id="TIGR02293">
    <property type="entry name" value="TAS_TIGR02293"/>
    <property type="match status" value="1"/>
</dbReference>
<reference evidence="2 3" key="1">
    <citation type="submission" date="2016-02" db="EMBL/GenBank/DDBJ databases">
        <title>Genome sequencing of a beta-galactosidase producing bacteria Rhizobium sp. 59.</title>
        <authorList>
            <person name="Wang D."/>
            <person name="Kot W."/>
            <person name="Qin Y."/>
            <person name="Hansen L."/>
            <person name="Naqvi K."/>
            <person name="Rensing C."/>
        </authorList>
    </citation>
    <scope>NUCLEOTIDE SEQUENCE [LARGE SCALE GENOMIC DNA]</scope>
    <source>
        <strain evidence="2 3">59</strain>
    </source>
</reference>